<keyword evidence="1" id="KW-0808">Transferase</keyword>
<evidence type="ECO:0000256" key="6">
    <source>
        <dbReference type="SAM" id="MobiDB-lite"/>
    </source>
</evidence>
<evidence type="ECO:0000313" key="9">
    <source>
        <dbReference type="Proteomes" id="UP000069935"/>
    </source>
</evidence>
<evidence type="ECO:0000313" key="8">
    <source>
        <dbReference type="EMBL" id="ALG71494.1"/>
    </source>
</evidence>
<reference evidence="9" key="1">
    <citation type="submission" date="2015-08" db="EMBL/GenBank/DDBJ databases">
        <title>Complete Genome Sequence of Azospirillum thiophilum BV-S.</title>
        <authorList>
            <person name="Fomenkov A."/>
            <person name="Vincze T."/>
            <person name="Grabovich M."/>
            <person name="Dubinina G."/>
            <person name="Orlova M."/>
            <person name="Belousova E."/>
            <person name="Roberts R.J."/>
        </authorList>
    </citation>
    <scope>NUCLEOTIDE SEQUENCE [LARGE SCALE GENOMIC DNA]</scope>
    <source>
        <strain evidence="9">BV-S</strain>
    </source>
</reference>
<dbReference type="GO" id="GO:0004674">
    <property type="term" value="F:protein serine/threonine kinase activity"/>
    <property type="evidence" value="ECO:0007669"/>
    <property type="project" value="TreeGrafter"/>
</dbReference>
<sequence>MSSPLLSRAVPTPPPSAGVVDEADLCGDLADYHALPSRLVIGVVLRPHLDPLFLTPTELIHLAKPLKTCLDQGQLAENAIAKVATVQARMPGQEQQARRKAIRAAVDESWARARAAQIAFASMPRGRTPVDWLLTQGTKTPTGDADYDLRVALSLELVEIKSWSGKLDRLLELHQWDRDLRLAAAADGVIGDILASSAAGAELFGANLMPGTLLTMLCDLLFGRIGMEAMGPNRVGVLNALFRQGKLSQARAAVLDRIRRQLKAPQPLGRGAFDQEAEQLKTLTGHLLTRDGLIGGAAMADALTVRYSRRLEQGGASAYRRSIVGLSEGQPDLICRIHYLTRIAAVPAGERHADEVVASLEAAAGNELLIENMLVQTPDTALLERSFAGAMAAIRSAPLPADACERIATRAERAVDEYVKTGQLAARLKQVEPVLRRRTIRLAEFACSGLVREDGALPLMRQHILEIVRQPQFQVELAQPDSDVAQAEVRRLLELLDRLRRIATAASPPPGPLPAAQTTPPGPRSADTVAHPIAANPAAKAPVRTAPAPTAPAQVVPARMQRQVETVMVTTPAASAGAPPAAPSAVQSAAPAVSAGAEPCPSCFARRPSPSSSTGPCAECGYPARSDNRPGVHLAPGTLLHGRYKAGRVLGQGGFGATYLGWDDRLRVKVAIKEYYPANLISRLPNAAAVSPFSDEHGETFAAGLAKFLEEARTLARLRDVREIVGVQDFFEENATAYLVMELLEGRTMKKYLADCGGRIDVKRALSVVTPIAKALQAIHDQGLIHRDISPDNIFLTNAGDRKLLDFGAARQSARTDAGLTVILKPGYAPPEQYSNEGRQGPWSDVYALCATLYLALTGRTPPDATARFMNDKVPRPAELGVTLPSGFEKALMAGLAMRWQDRPQSMRDLLRGMTAGLTGG</sequence>
<keyword evidence="9" id="KW-1185">Reference proteome</keyword>
<evidence type="ECO:0000256" key="2">
    <source>
        <dbReference type="ARBA" id="ARBA00022741"/>
    </source>
</evidence>
<dbReference type="PANTHER" id="PTHR43289:SF34">
    <property type="entry name" value="SERINE_THREONINE-PROTEIN KINASE YBDM-RELATED"/>
    <property type="match status" value="1"/>
</dbReference>
<evidence type="ECO:0000256" key="5">
    <source>
        <dbReference type="PROSITE-ProRule" id="PRU10141"/>
    </source>
</evidence>
<dbReference type="RefSeq" id="WP_045580152.1">
    <property type="nucleotide sequence ID" value="NZ_CP012401.1"/>
</dbReference>
<name>A0AAC8VXV5_9PROT</name>
<feature type="region of interest" description="Disordered" evidence="6">
    <location>
        <begin position="504"/>
        <end position="529"/>
    </location>
</feature>
<dbReference type="PROSITE" id="PS00109">
    <property type="entry name" value="PROTEIN_KINASE_TYR"/>
    <property type="match status" value="1"/>
</dbReference>
<evidence type="ECO:0000256" key="4">
    <source>
        <dbReference type="ARBA" id="ARBA00022840"/>
    </source>
</evidence>
<dbReference type="KEGG" id="ati:AL072_11845"/>
<dbReference type="AlphaFoldDB" id="A0AAC8VXV5"/>
<feature type="domain" description="Protein kinase" evidence="7">
    <location>
        <begin position="644"/>
        <end position="918"/>
    </location>
</feature>
<gene>
    <name evidence="8" type="ORF">AL072_11845</name>
</gene>
<dbReference type="Gene3D" id="3.30.200.20">
    <property type="entry name" value="Phosphorylase Kinase, domain 1"/>
    <property type="match status" value="1"/>
</dbReference>
<organism evidence="8 9">
    <name type="scientific">Azospirillum thiophilum</name>
    <dbReference type="NCBI Taxonomy" id="528244"/>
    <lineage>
        <taxon>Bacteria</taxon>
        <taxon>Pseudomonadati</taxon>
        <taxon>Pseudomonadota</taxon>
        <taxon>Alphaproteobacteria</taxon>
        <taxon>Rhodospirillales</taxon>
        <taxon>Azospirillaceae</taxon>
        <taxon>Azospirillum</taxon>
    </lineage>
</organism>
<keyword evidence="3" id="KW-0418">Kinase</keyword>
<dbReference type="SUPFAM" id="SSF56112">
    <property type="entry name" value="Protein kinase-like (PK-like)"/>
    <property type="match status" value="1"/>
</dbReference>
<dbReference type="CDD" id="cd14014">
    <property type="entry name" value="STKc_PknB_like"/>
    <property type="match status" value="1"/>
</dbReference>
<dbReference type="Proteomes" id="UP000069935">
    <property type="component" value="Chromosome 1"/>
</dbReference>
<evidence type="ECO:0000256" key="1">
    <source>
        <dbReference type="ARBA" id="ARBA00022679"/>
    </source>
</evidence>
<reference evidence="8 9" key="2">
    <citation type="journal article" date="2016" name="Genome Announc.">
        <title>Complete Genome Sequence of a Strain of Azospirillum thiophilum Isolated from a Sulfide Spring.</title>
        <authorList>
            <person name="Fomenkov A."/>
            <person name="Vincze T."/>
            <person name="Grabovich M."/>
            <person name="Anton B.P."/>
            <person name="Dubinina G."/>
            <person name="Orlova M."/>
            <person name="Belousova E."/>
            <person name="Roberts R.J."/>
        </authorList>
    </citation>
    <scope>NUCLEOTIDE SEQUENCE [LARGE SCALE GENOMIC DNA]</scope>
    <source>
        <strain evidence="8 9">BV-S</strain>
    </source>
</reference>
<dbReference type="PANTHER" id="PTHR43289">
    <property type="entry name" value="MITOGEN-ACTIVATED PROTEIN KINASE KINASE KINASE 20-RELATED"/>
    <property type="match status" value="1"/>
</dbReference>
<protein>
    <recommendedName>
        <fullName evidence="7">Protein kinase domain-containing protein</fullName>
    </recommendedName>
</protein>
<dbReference type="InterPro" id="IPR017441">
    <property type="entry name" value="Protein_kinase_ATP_BS"/>
</dbReference>
<accession>A0AAC8VXV5</accession>
<dbReference type="EMBL" id="CP012401">
    <property type="protein sequence ID" value="ALG71494.1"/>
    <property type="molecule type" value="Genomic_DNA"/>
</dbReference>
<dbReference type="Pfam" id="PF00069">
    <property type="entry name" value="Pkinase"/>
    <property type="match status" value="1"/>
</dbReference>
<dbReference type="InterPro" id="IPR000719">
    <property type="entry name" value="Prot_kinase_dom"/>
</dbReference>
<dbReference type="PROSITE" id="PS00107">
    <property type="entry name" value="PROTEIN_KINASE_ATP"/>
    <property type="match status" value="1"/>
</dbReference>
<keyword evidence="4 5" id="KW-0067">ATP-binding</keyword>
<dbReference type="InterPro" id="IPR008266">
    <property type="entry name" value="Tyr_kinase_AS"/>
</dbReference>
<evidence type="ECO:0000256" key="3">
    <source>
        <dbReference type="ARBA" id="ARBA00022777"/>
    </source>
</evidence>
<dbReference type="InterPro" id="IPR011009">
    <property type="entry name" value="Kinase-like_dom_sf"/>
</dbReference>
<dbReference type="Gene3D" id="1.10.510.10">
    <property type="entry name" value="Transferase(Phosphotransferase) domain 1"/>
    <property type="match status" value="1"/>
</dbReference>
<keyword evidence="2 5" id="KW-0547">Nucleotide-binding</keyword>
<evidence type="ECO:0000259" key="7">
    <source>
        <dbReference type="PROSITE" id="PS50011"/>
    </source>
</evidence>
<dbReference type="GO" id="GO:0005524">
    <property type="term" value="F:ATP binding"/>
    <property type="evidence" value="ECO:0007669"/>
    <property type="project" value="UniProtKB-UniRule"/>
</dbReference>
<proteinExistence type="predicted"/>
<feature type="binding site" evidence="5">
    <location>
        <position position="673"/>
    </location>
    <ligand>
        <name>ATP</name>
        <dbReference type="ChEBI" id="CHEBI:30616"/>
    </ligand>
</feature>
<dbReference type="PROSITE" id="PS50011">
    <property type="entry name" value="PROTEIN_KINASE_DOM"/>
    <property type="match status" value="1"/>
</dbReference>